<gene>
    <name evidence="1" type="ORF">FLJC2902T_17260</name>
</gene>
<comment type="caution">
    <text evidence="1">The sequence shown here is derived from an EMBL/GenBank/DDBJ whole genome shotgun (WGS) entry which is preliminary data.</text>
</comment>
<organism evidence="1 2">
    <name type="scientific">Flavobacterium limnosediminis JC2902</name>
    <dbReference type="NCBI Taxonomy" id="1341181"/>
    <lineage>
        <taxon>Bacteria</taxon>
        <taxon>Pseudomonadati</taxon>
        <taxon>Bacteroidota</taxon>
        <taxon>Flavobacteriia</taxon>
        <taxon>Flavobacteriales</taxon>
        <taxon>Flavobacteriaceae</taxon>
        <taxon>Flavobacterium</taxon>
    </lineage>
</organism>
<dbReference type="Proteomes" id="UP000018004">
    <property type="component" value="Unassembled WGS sequence"/>
</dbReference>
<evidence type="ECO:0000313" key="1">
    <source>
        <dbReference type="EMBL" id="ESU28375.1"/>
    </source>
</evidence>
<sequence>MKMKDHKTVEEIFALENLDANAVTVTGIPERHVEAVIAIAKLFVVVDHENPDFQPDFTKYEQRKYSPVADMGSPSGVGFSYYDFVLWNTYSLVGARLVSESREKAKAIFENYPDLYKAFMVYQREIK</sequence>
<dbReference type="STRING" id="1341181.FLJC2902T_17260"/>
<name>V6SVC0_9FLAO</name>
<dbReference type="AlphaFoldDB" id="V6SVC0"/>
<reference evidence="1 2" key="1">
    <citation type="submission" date="2013-08" db="EMBL/GenBank/DDBJ databases">
        <title>Flavobacterium limnosediminis JC2902 genome sequencing.</title>
        <authorList>
            <person name="Lee K."/>
            <person name="Yi H."/>
            <person name="Park S."/>
            <person name="Chun J."/>
        </authorList>
    </citation>
    <scope>NUCLEOTIDE SEQUENCE [LARGE SCALE GENOMIC DNA]</scope>
    <source>
        <strain evidence="1 2">JC2902</strain>
    </source>
</reference>
<accession>V6SVC0</accession>
<keyword evidence="2" id="KW-1185">Reference proteome</keyword>
<dbReference type="eggNOG" id="ENOG5030R2P">
    <property type="taxonomic scope" value="Bacteria"/>
</dbReference>
<proteinExistence type="predicted"/>
<dbReference type="PATRIC" id="fig|1341181.4.peg.1700"/>
<protein>
    <submittedName>
        <fullName evidence="1">Uncharacterized protein</fullName>
    </submittedName>
</protein>
<evidence type="ECO:0000313" key="2">
    <source>
        <dbReference type="Proteomes" id="UP000018004"/>
    </source>
</evidence>
<dbReference type="EMBL" id="AVGG01000007">
    <property type="protein sequence ID" value="ESU28375.1"/>
    <property type="molecule type" value="Genomic_DNA"/>
</dbReference>